<dbReference type="Pfam" id="PF05787">
    <property type="entry name" value="PhoX"/>
    <property type="match status" value="1"/>
</dbReference>
<protein>
    <recommendedName>
        <fullName evidence="4">Cell surface protein</fullName>
    </recommendedName>
</protein>
<dbReference type="PANTHER" id="PTHR35399:SF2">
    <property type="entry name" value="DUF839 DOMAIN-CONTAINING PROTEIN"/>
    <property type="match status" value="1"/>
</dbReference>
<dbReference type="RefSeq" id="WP_097008730.1">
    <property type="nucleotide sequence ID" value="NZ_OBEJ01000002.1"/>
</dbReference>
<evidence type="ECO:0000313" key="2">
    <source>
        <dbReference type="EMBL" id="SNZ12541.1"/>
    </source>
</evidence>
<dbReference type="EMBL" id="OBEJ01000002">
    <property type="protein sequence ID" value="SNZ12541.1"/>
    <property type="molecule type" value="Genomic_DNA"/>
</dbReference>
<evidence type="ECO:0000313" key="3">
    <source>
        <dbReference type="Proteomes" id="UP000219453"/>
    </source>
</evidence>
<keyword evidence="3" id="KW-1185">Reference proteome</keyword>
<dbReference type="Proteomes" id="UP000219453">
    <property type="component" value="Unassembled WGS sequence"/>
</dbReference>
<dbReference type="InterPro" id="IPR006311">
    <property type="entry name" value="TAT_signal"/>
</dbReference>
<organism evidence="2 3">
    <name type="scientific">Natronoarchaeum philippinense</name>
    <dbReference type="NCBI Taxonomy" id="558529"/>
    <lineage>
        <taxon>Archaea</taxon>
        <taxon>Methanobacteriati</taxon>
        <taxon>Methanobacteriota</taxon>
        <taxon>Stenosarchaea group</taxon>
        <taxon>Halobacteria</taxon>
        <taxon>Halobacteriales</taxon>
        <taxon>Natronoarchaeaceae</taxon>
    </lineage>
</organism>
<dbReference type="PANTHER" id="PTHR35399">
    <property type="entry name" value="SLR8030 PROTEIN"/>
    <property type="match status" value="1"/>
</dbReference>
<dbReference type="InterPro" id="IPR008557">
    <property type="entry name" value="PhoX"/>
</dbReference>
<feature type="compositionally biased region" description="Acidic residues" evidence="1">
    <location>
        <begin position="697"/>
        <end position="718"/>
    </location>
</feature>
<evidence type="ECO:0000256" key="1">
    <source>
        <dbReference type="SAM" id="MobiDB-lite"/>
    </source>
</evidence>
<dbReference type="PROSITE" id="PS51318">
    <property type="entry name" value="TAT"/>
    <property type="match status" value="1"/>
</dbReference>
<feature type="compositionally biased region" description="Acidic residues" evidence="1">
    <location>
        <begin position="729"/>
        <end position="744"/>
    </location>
</feature>
<name>A0A285NY19_NATPI</name>
<feature type="compositionally biased region" description="Acidic residues" evidence="1">
    <location>
        <begin position="677"/>
        <end position="688"/>
    </location>
</feature>
<feature type="compositionally biased region" description="Acidic residues" evidence="1">
    <location>
        <begin position="773"/>
        <end position="782"/>
    </location>
</feature>
<proteinExistence type="predicted"/>
<gene>
    <name evidence="2" type="ORF">SAMN06269185_1797</name>
</gene>
<dbReference type="AlphaFoldDB" id="A0A285NY19"/>
<feature type="compositionally biased region" description="Low complexity" evidence="1">
    <location>
        <begin position="719"/>
        <end position="728"/>
    </location>
</feature>
<feature type="region of interest" description="Disordered" evidence="1">
    <location>
        <begin position="656"/>
        <end position="756"/>
    </location>
</feature>
<evidence type="ECO:0008006" key="4">
    <source>
        <dbReference type="Google" id="ProtNLM"/>
    </source>
</evidence>
<feature type="region of interest" description="Disordered" evidence="1">
    <location>
        <begin position="763"/>
        <end position="782"/>
    </location>
</feature>
<sequence>MVKLNRRNLMATSVAAALGASTAGLASASEDDDTPDAPWSDGELKRFAHVAFGAEFTGPFVTDTNELFFSNQHPSRDNPEPFAKAGVGVVEGFQFEMDGTSDDFDELSKPQTDAEQAAVRVADGEYNQLAQEGDQINGGAEKFGHPQTPDGTDIAEFAGSRYGDFGYNPDMNQFVPTNDAGTEGYLFTNIETSPGSITRMPISRSDDGTWSADLENTTNLVNHEAFRDIGGTRINCYGDLSPWTTPMSAEENYAHPRLAPSATTSEVVESGGVGRRGGAEFWNRPNPSAAQDAIDEIFGDDSWYLQGVWALTGVELLAYYLGADPVDQNGDSNDMTPIGEGYPNPYRYGYIVEIRDPADDPAPVKHWCMGRAAFEAPDFQEDERTVYLTSDGENKGLYKFVADEQFTSYDDPMNVAGTLYVAEVTNQAAADGRPPAAVDLEIEWLELGHASNAEVESWIASYDGITQIDYLETHAETDWQSDLDAALREADEAVARDGNRDYVTDEEITEWASQYEQHGPGGVDEELRKVPYLETRAAAKEIGATVEFRKAEGVDSVEGAQPGDYVYLGISELNAGMSDDAGDIRLQRVDGGVVYRAELDSEYDISTLEPVVVGADASDPKPVIDDAPINIDNVLVLADGRVLLCEDAAQYNRTYPNDGVWVFDPATDGLSNGGDDTGTDDGSDDDSSGGDNSGDGSGDDSSDGSSDDGSGDSSDGDADSGSGDSSGDNTDDSSGDESDDESDDSGLPGFGVGVGLAGAAGGALAARNRDGNDADVSDDGDD</sequence>
<accession>A0A285NY19</accession>
<reference evidence="2 3" key="1">
    <citation type="submission" date="2017-09" db="EMBL/GenBank/DDBJ databases">
        <authorList>
            <person name="Ehlers B."/>
            <person name="Leendertz F.H."/>
        </authorList>
    </citation>
    <scope>NUCLEOTIDE SEQUENCE [LARGE SCALE GENOMIC DNA]</scope>
    <source>
        <strain evidence="2 3">DSM 27208</strain>
    </source>
</reference>